<dbReference type="InterPro" id="IPR006145">
    <property type="entry name" value="PsdUridine_synth_RsuA/RluA"/>
</dbReference>
<evidence type="ECO:0000256" key="9">
    <source>
        <dbReference type="ARBA" id="ARBA00041561"/>
    </source>
</evidence>
<sequence>MSAIMTRNLVVFMDRGLIVLNKPAGLVAQGGRHAHESKTKTLDHVLEDLTVSLSLNTKPLPVHRLDRLTTGALILARNPQTAQTLSSQLRRSASNEINKTYLALVHGYFELNYTGEIRKDFYIADGRVSIGKPSDEASYKKAETHTTWRCLASRRNVSLMELGLRTGVKHQLRVSMAQILKAPVLGDPVYGFSCPKDQPRMMLHSARVEILRYLRKPAFGSRTYRLGITVPPPTEFLAMCQKYGLSIAEEWIRSHVRVTVNGSEIPYDNRFPLDEEAVVDALRKFHANH</sequence>
<evidence type="ECO:0000256" key="4">
    <source>
        <dbReference type="ARBA" id="ARBA00023235"/>
    </source>
</evidence>
<evidence type="ECO:0000313" key="14">
    <source>
        <dbReference type="Proteomes" id="UP000663853"/>
    </source>
</evidence>
<dbReference type="GO" id="GO:0160143">
    <property type="term" value="F:21S rRNA pseudouridine(2819) synthase activity"/>
    <property type="evidence" value="ECO:0007669"/>
    <property type="project" value="UniProtKB-EC"/>
</dbReference>
<dbReference type="EC" id="5.4.99.43" evidence="7"/>
<dbReference type="EMBL" id="CAJMXA010000669">
    <property type="protein sequence ID" value="CAE6439092.1"/>
    <property type="molecule type" value="Genomic_DNA"/>
</dbReference>
<evidence type="ECO:0000259" key="12">
    <source>
        <dbReference type="Pfam" id="PF00849"/>
    </source>
</evidence>
<evidence type="ECO:0000256" key="1">
    <source>
        <dbReference type="ARBA" id="ARBA00004173"/>
    </source>
</evidence>
<dbReference type="PANTHER" id="PTHR21600">
    <property type="entry name" value="MITOCHONDRIAL RNA PSEUDOURIDINE SYNTHASE"/>
    <property type="match status" value="1"/>
</dbReference>
<evidence type="ECO:0000256" key="3">
    <source>
        <dbReference type="ARBA" id="ARBA00023128"/>
    </source>
</evidence>
<evidence type="ECO:0000256" key="6">
    <source>
        <dbReference type="ARBA" id="ARBA00037513"/>
    </source>
</evidence>
<comment type="subcellular location">
    <subcellularLocation>
        <location evidence="1">Mitochondrion</location>
    </subcellularLocation>
</comment>
<proteinExistence type="inferred from homology"/>
<organism evidence="13 14">
    <name type="scientific">Rhizoctonia solani</name>
    <dbReference type="NCBI Taxonomy" id="456999"/>
    <lineage>
        <taxon>Eukaryota</taxon>
        <taxon>Fungi</taxon>
        <taxon>Dikarya</taxon>
        <taxon>Basidiomycota</taxon>
        <taxon>Agaricomycotina</taxon>
        <taxon>Agaricomycetes</taxon>
        <taxon>Cantharellales</taxon>
        <taxon>Ceratobasidiaceae</taxon>
        <taxon>Rhizoctonia</taxon>
    </lineage>
</organism>
<dbReference type="InterPro" id="IPR006224">
    <property type="entry name" value="PsdUridine_synth_RluA-like_CS"/>
</dbReference>
<comment type="caution">
    <text evidence="13">The sequence shown here is derived from an EMBL/GenBank/DDBJ whole genome shotgun (WGS) entry which is preliminary data.</text>
</comment>
<keyword evidence="3" id="KW-0496">Mitochondrion</keyword>
<evidence type="ECO:0000256" key="8">
    <source>
        <dbReference type="ARBA" id="ARBA00040626"/>
    </source>
</evidence>
<keyword evidence="4" id="KW-0413">Isomerase</keyword>
<feature type="domain" description="Pseudouridine synthase RsuA/RluA-like" evidence="12">
    <location>
        <begin position="17"/>
        <end position="178"/>
    </location>
</feature>
<evidence type="ECO:0000256" key="10">
    <source>
        <dbReference type="ARBA" id="ARBA00041978"/>
    </source>
</evidence>
<reference evidence="13" key="1">
    <citation type="submission" date="2021-01" db="EMBL/GenBank/DDBJ databases">
        <authorList>
            <person name="Kaushik A."/>
        </authorList>
    </citation>
    <scope>NUCLEOTIDE SEQUENCE</scope>
    <source>
        <strain evidence="13">AG6-10EEA</strain>
    </source>
</reference>
<dbReference type="Gene3D" id="3.30.2350.10">
    <property type="entry name" value="Pseudouridine synthase"/>
    <property type="match status" value="1"/>
</dbReference>
<dbReference type="PROSITE" id="PS01129">
    <property type="entry name" value="PSI_RLU"/>
    <property type="match status" value="1"/>
</dbReference>
<comment type="similarity">
    <text evidence="2">Belongs to the pseudouridine synthase RluA family.</text>
</comment>
<protein>
    <recommendedName>
        <fullName evidence="8">21S rRNA pseudouridine(2819) synthase</fullName>
        <ecNumber evidence="7">5.4.99.43</ecNumber>
    </recommendedName>
    <alternativeName>
        <fullName evidence="10">Pseudouridine synthase 5</fullName>
    </alternativeName>
    <alternativeName>
        <fullName evidence="9">Pseudouridylate synthase PUS5</fullName>
    </alternativeName>
    <alternativeName>
        <fullName evidence="11">Uracil hydrolyase PUS5</fullName>
    </alternativeName>
</protein>
<dbReference type="InterPro" id="IPR020103">
    <property type="entry name" value="PsdUridine_synth_cat_dom_sf"/>
</dbReference>
<evidence type="ECO:0000313" key="13">
    <source>
        <dbReference type="EMBL" id="CAE6439092.1"/>
    </source>
</evidence>
<evidence type="ECO:0000256" key="7">
    <source>
        <dbReference type="ARBA" id="ARBA00038947"/>
    </source>
</evidence>
<dbReference type="GO" id="GO:0000455">
    <property type="term" value="P:enzyme-directed rRNA pseudouridine synthesis"/>
    <property type="evidence" value="ECO:0007669"/>
    <property type="project" value="TreeGrafter"/>
</dbReference>
<accession>A0A8H3ATC3</accession>
<dbReference type="GO" id="GO:0005739">
    <property type="term" value="C:mitochondrion"/>
    <property type="evidence" value="ECO:0007669"/>
    <property type="project" value="UniProtKB-SubCell"/>
</dbReference>
<dbReference type="InterPro" id="IPR050188">
    <property type="entry name" value="RluA_PseudoU_synthase"/>
</dbReference>
<dbReference type="Pfam" id="PF00849">
    <property type="entry name" value="PseudoU_synth_2"/>
    <property type="match status" value="1"/>
</dbReference>
<dbReference type="CDD" id="cd02869">
    <property type="entry name" value="PseudoU_synth_RluA_like"/>
    <property type="match status" value="1"/>
</dbReference>
<dbReference type="PANTHER" id="PTHR21600:SF81">
    <property type="entry name" value="21S RRNA PSEUDOURIDINE(2819) SYNTHASE"/>
    <property type="match status" value="1"/>
</dbReference>
<comment type="function">
    <text evidence="6">Pseudouridylate synthase responsible for the pseudouridine-2819 formation in mitochondrial 21S rRNA. May modulate the efficiency or the fidelity of the mitochondrial translation machinery.</text>
</comment>
<evidence type="ECO:0000256" key="11">
    <source>
        <dbReference type="ARBA" id="ARBA00042700"/>
    </source>
</evidence>
<name>A0A8H3ATC3_9AGAM</name>
<comment type="catalytic activity">
    <reaction evidence="5">
        <text>uridine(2819) in 21S rRNA = pseudouridine(2819) in 21S rRNA</text>
        <dbReference type="Rhea" id="RHEA:42556"/>
        <dbReference type="Rhea" id="RHEA-COMP:10113"/>
        <dbReference type="Rhea" id="RHEA-COMP:10114"/>
        <dbReference type="ChEBI" id="CHEBI:65314"/>
        <dbReference type="ChEBI" id="CHEBI:65315"/>
        <dbReference type="EC" id="5.4.99.43"/>
    </reaction>
</comment>
<evidence type="ECO:0000256" key="2">
    <source>
        <dbReference type="ARBA" id="ARBA00010876"/>
    </source>
</evidence>
<dbReference type="SUPFAM" id="SSF55120">
    <property type="entry name" value="Pseudouridine synthase"/>
    <property type="match status" value="1"/>
</dbReference>
<gene>
    <name evidence="13" type="ORF">RDB_LOCUS34455</name>
</gene>
<dbReference type="GO" id="GO:0003723">
    <property type="term" value="F:RNA binding"/>
    <property type="evidence" value="ECO:0007669"/>
    <property type="project" value="InterPro"/>
</dbReference>
<dbReference type="AlphaFoldDB" id="A0A8H3ATC3"/>
<evidence type="ECO:0000256" key="5">
    <source>
        <dbReference type="ARBA" id="ARBA00036927"/>
    </source>
</evidence>
<dbReference type="Proteomes" id="UP000663853">
    <property type="component" value="Unassembled WGS sequence"/>
</dbReference>